<organism evidence="2 3">
    <name type="scientific">Pseudoalteromonas luteoviolacea</name>
    <dbReference type="NCBI Taxonomy" id="43657"/>
    <lineage>
        <taxon>Bacteria</taxon>
        <taxon>Pseudomonadati</taxon>
        <taxon>Pseudomonadota</taxon>
        <taxon>Gammaproteobacteria</taxon>
        <taxon>Alteromonadales</taxon>
        <taxon>Pseudoalteromonadaceae</taxon>
        <taxon>Pseudoalteromonas</taxon>
    </lineage>
</organism>
<keyword evidence="1" id="KW-0732">Signal</keyword>
<proteinExistence type="predicted"/>
<gene>
    <name evidence="2" type="ORF">A7985_01120</name>
</gene>
<evidence type="ECO:0000313" key="3">
    <source>
        <dbReference type="Proteomes" id="UP000093366"/>
    </source>
</evidence>
<protein>
    <recommendedName>
        <fullName evidence="4">Outer membrane protein beta-barrel domain-containing protein</fullName>
    </recommendedName>
</protein>
<feature type="signal peptide" evidence="1">
    <location>
        <begin position="1"/>
        <end position="19"/>
    </location>
</feature>
<dbReference type="RefSeq" id="WP_065788609.1">
    <property type="nucleotide sequence ID" value="NZ_MAUJ01000001.1"/>
</dbReference>
<accession>A0A1C0TTD8</accession>
<dbReference type="OrthoDB" id="6228374at2"/>
<evidence type="ECO:0000313" key="2">
    <source>
        <dbReference type="EMBL" id="OCQ22597.1"/>
    </source>
</evidence>
<evidence type="ECO:0008006" key="4">
    <source>
        <dbReference type="Google" id="ProtNLM"/>
    </source>
</evidence>
<comment type="caution">
    <text evidence="2">The sequence shown here is derived from an EMBL/GenBank/DDBJ whole genome shotgun (WGS) entry which is preliminary data.</text>
</comment>
<evidence type="ECO:0000256" key="1">
    <source>
        <dbReference type="SAM" id="SignalP"/>
    </source>
</evidence>
<dbReference type="AlphaFoldDB" id="A0A1C0TTD8"/>
<feature type="chain" id="PRO_5008646387" description="Outer membrane protein beta-barrel domain-containing protein" evidence="1">
    <location>
        <begin position="20"/>
        <end position="147"/>
    </location>
</feature>
<dbReference type="Proteomes" id="UP000093366">
    <property type="component" value="Unassembled WGS sequence"/>
</dbReference>
<sequence length="147" mass="16058">MLKAIFPLTIALASYSSHADDFEFSSGIGLQYGGIVGVQAALKQENSKYFASLGLYGVSVGGQYVVSENTKHALGFNAGRMLLIFGDYTDYVALTYNYHVSGFHNSGWELGTGVGYFVNEESSTIFSSKVIEEEKEANLFINIGYKF</sequence>
<name>A0A1C0TTD8_9GAMM</name>
<reference evidence="3" key="1">
    <citation type="submission" date="2016-07" db="EMBL/GenBank/DDBJ databases">
        <authorList>
            <person name="Florea S."/>
            <person name="Webb J.S."/>
            <person name="Jaromczyk J."/>
            <person name="Schardl C.L."/>
        </authorList>
    </citation>
    <scope>NUCLEOTIDE SEQUENCE [LARGE SCALE GENOMIC DNA]</scope>
    <source>
        <strain evidence="3">IPB1</strain>
    </source>
</reference>
<dbReference type="EMBL" id="MAUJ01000001">
    <property type="protein sequence ID" value="OCQ22597.1"/>
    <property type="molecule type" value="Genomic_DNA"/>
</dbReference>